<keyword evidence="6" id="KW-0456">Lyase</keyword>
<name>A0A382ALF8_9ZZZZ</name>
<keyword evidence="4" id="KW-0057">Aromatic amino acid biosynthesis</keyword>
<dbReference type="PIRSF" id="PIRSF001500">
    <property type="entry name" value="Chor_mut_pdt_Ppr"/>
    <property type="match status" value="1"/>
</dbReference>
<feature type="domain" description="Prephenate dehydratase" evidence="7">
    <location>
        <begin position="1"/>
        <end position="176"/>
    </location>
</feature>
<evidence type="ECO:0000256" key="6">
    <source>
        <dbReference type="ARBA" id="ARBA00023239"/>
    </source>
</evidence>
<feature type="non-terminal residue" evidence="9">
    <location>
        <position position="1"/>
    </location>
</feature>
<dbReference type="PANTHER" id="PTHR21022">
    <property type="entry name" value="PREPHENATE DEHYDRATASE P PROTEIN"/>
    <property type="match status" value="1"/>
</dbReference>
<dbReference type="PANTHER" id="PTHR21022:SF19">
    <property type="entry name" value="PREPHENATE DEHYDRATASE-RELATED"/>
    <property type="match status" value="1"/>
</dbReference>
<accession>A0A382ALF8</accession>
<gene>
    <name evidence="9" type="ORF">METZ01_LOCUS154717</name>
</gene>
<evidence type="ECO:0000259" key="8">
    <source>
        <dbReference type="PROSITE" id="PS51671"/>
    </source>
</evidence>
<dbReference type="Gene3D" id="3.40.190.10">
    <property type="entry name" value="Periplasmic binding protein-like II"/>
    <property type="match status" value="2"/>
</dbReference>
<dbReference type="InterPro" id="IPR045865">
    <property type="entry name" value="ACT-like_dom_sf"/>
</dbReference>
<dbReference type="CDD" id="cd13631">
    <property type="entry name" value="PBP2_Ct-PDT_like"/>
    <property type="match status" value="1"/>
</dbReference>
<feature type="domain" description="ACT" evidence="8">
    <location>
        <begin position="190"/>
        <end position="268"/>
    </location>
</feature>
<evidence type="ECO:0000256" key="4">
    <source>
        <dbReference type="ARBA" id="ARBA00023141"/>
    </source>
</evidence>
<organism evidence="9">
    <name type="scientific">marine metagenome</name>
    <dbReference type="NCBI Taxonomy" id="408172"/>
    <lineage>
        <taxon>unclassified sequences</taxon>
        <taxon>metagenomes</taxon>
        <taxon>ecological metagenomes</taxon>
    </lineage>
</organism>
<evidence type="ECO:0000256" key="1">
    <source>
        <dbReference type="ARBA" id="ARBA00004741"/>
    </source>
</evidence>
<dbReference type="GO" id="GO:0005737">
    <property type="term" value="C:cytoplasm"/>
    <property type="evidence" value="ECO:0007669"/>
    <property type="project" value="TreeGrafter"/>
</dbReference>
<dbReference type="PROSITE" id="PS51171">
    <property type="entry name" value="PREPHENATE_DEHYDR_3"/>
    <property type="match status" value="1"/>
</dbReference>
<evidence type="ECO:0000256" key="3">
    <source>
        <dbReference type="ARBA" id="ARBA00022605"/>
    </source>
</evidence>
<dbReference type="SUPFAM" id="SSF53850">
    <property type="entry name" value="Periplasmic binding protein-like II"/>
    <property type="match status" value="1"/>
</dbReference>
<sequence>VGFQGALGAFSEEAVRALVPEGEPIPRQSFQEVVRAVESGEDNAGVVPIENTLAGTVAESYEVLAESELFVIREIAIPIRHCLLGVPGATLGGVLEARSHPVALSQCREFFASRPEVRPHAVYDTAGAAEEVAAAGDLSLAAIASEGAGKRYGLDLLQGDLQDRDDNQTRFFLIVREAHDFEPSELLKTALVAELENRPGALHELLGIFASRSLDLTHITSRPATSPWTYRFLLEFRHSRINDGAMATEAASELCARLRVLGTFPAWQPKSPQADEVTGLGSEG</sequence>
<keyword evidence="5" id="KW-0584">Phenylalanine biosynthesis</keyword>
<comment type="pathway">
    <text evidence="1">Amino-acid biosynthesis; L-phenylalanine biosynthesis; phenylpyruvate from prephenate: step 1/1.</text>
</comment>
<proteinExistence type="predicted"/>
<dbReference type="InterPro" id="IPR001086">
    <property type="entry name" value="Preph_deHydtase"/>
</dbReference>
<dbReference type="EMBL" id="UINC01025729">
    <property type="protein sequence ID" value="SVB01863.1"/>
    <property type="molecule type" value="Genomic_DNA"/>
</dbReference>
<dbReference type="GO" id="GO:0004664">
    <property type="term" value="F:prephenate dehydratase activity"/>
    <property type="evidence" value="ECO:0007669"/>
    <property type="project" value="UniProtKB-EC"/>
</dbReference>
<dbReference type="InterPro" id="IPR008242">
    <property type="entry name" value="Chor_mutase/pphenate_deHydtase"/>
</dbReference>
<dbReference type="Pfam" id="PF00800">
    <property type="entry name" value="PDT"/>
    <property type="match status" value="1"/>
</dbReference>
<dbReference type="SUPFAM" id="SSF55021">
    <property type="entry name" value="ACT-like"/>
    <property type="match status" value="1"/>
</dbReference>
<dbReference type="AlphaFoldDB" id="A0A382ALF8"/>
<evidence type="ECO:0000256" key="5">
    <source>
        <dbReference type="ARBA" id="ARBA00023222"/>
    </source>
</evidence>
<evidence type="ECO:0000259" key="7">
    <source>
        <dbReference type="PROSITE" id="PS51171"/>
    </source>
</evidence>
<dbReference type="Gene3D" id="3.30.70.260">
    <property type="match status" value="1"/>
</dbReference>
<protein>
    <recommendedName>
        <fullName evidence="2">prephenate dehydratase</fullName>
        <ecNumber evidence="2">4.2.1.51</ecNumber>
    </recommendedName>
</protein>
<dbReference type="InterPro" id="IPR002912">
    <property type="entry name" value="ACT_dom"/>
</dbReference>
<keyword evidence="3" id="KW-0028">Amino-acid biosynthesis</keyword>
<reference evidence="9" key="1">
    <citation type="submission" date="2018-05" db="EMBL/GenBank/DDBJ databases">
        <authorList>
            <person name="Lanie J.A."/>
            <person name="Ng W.-L."/>
            <person name="Kazmierczak K.M."/>
            <person name="Andrzejewski T.M."/>
            <person name="Davidsen T.M."/>
            <person name="Wayne K.J."/>
            <person name="Tettelin H."/>
            <person name="Glass J.I."/>
            <person name="Rusch D."/>
            <person name="Podicherti R."/>
            <person name="Tsui H.-C.T."/>
            <person name="Winkler M.E."/>
        </authorList>
    </citation>
    <scope>NUCLEOTIDE SEQUENCE</scope>
</reference>
<dbReference type="CDD" id="cd04905">
    <property type="entry name" value="ACT_CM-PDT"/>
    <property type="match status" value="1"/>
</dbReference>
<dbReference type="UniPathway" id="UPA00121">
    <property type="reaction ID" value="UER00345"/>
</dbReference>
<evidence type="ECO:0000313" key="9">
    <source>
        <dbReference type="EMBL" id="SVB01863.1"/>
    </source>
</evidence>
<evidence type="ECO:0000256" key="2">
    <source>
        <dbReference type="ARBA" id="ARBA00013147"/>
    </source>
</evidence>
<dbReference type="EC" id="4.2.1.51" evidence="2"/>
<dbReference type="GO" id="GO:0009094">
    <property type="term" value="P:L-phenylalanine biosynthetic process"/>
    <property type="evidence" value="ECO:0007669"/>
    <property type="project" value="UniProtKB-UniPathway"/>
</dbReference>
<dbReference type="PROSITE" id="PS51671">
    <property type="entry name" value="ACT"/>
    <property type="match status" value="1"/>
</dbReference>
<dbReference type="Pfam" id="PF01842">
    <property type="entry name" value="ACT"/>
    <property type="match status" value="1"/>
</dbReference>